<dbReference type="Gene3D" id="1.25.40.280">
    <property type="entry name" value="alix/aip1 like domains"/>
    <property type="match status" value="1"/>
</dbReference>
<dbReference type="SMART" id="SM01041">
    <property type="entry name" value="BRO1"/>
    <property type="match status" value="1"/>
</dbReference>
<evidence type="ECO:0000256" key="1">
    <source>
        <dbReference type="ARBA" id="ARBA00038154"/>
    </source>
</evidence>
<dbReference type="Pfam" id="PF03097">
    <property type="entry name" value="BRO1"/>
    <property type="match status" value="1"/>
</dbReference>
<dbReference type="PANTHER" id="PTHR23030">
    <property type="entry name" value="PCD6 INTERACTING PROTEIN-RELATED"/>
    <property type="match status" value="1"/>
</dbReference>
<evidence type="ECO:0000256" key="2">
    <source>
        <dbReference type="SAM" id="MobiDB-lite"/>
    </source>
</evidence>
<dbReference type="Pfam" id="PF13949">
    <property type="entry name" value="ALIX_LYPXL_bnd"/>
    <property type="match status" value="1"/>
</dbReference>
<evidence type="ECO:0000259" key="3">
    <source>
        <dbReference type="PROSITE" id="PS51180"/>
    </source>
</evidence>
<evidence type="ECO:0000313" key="5">
    <source>
        <dbReference type="Proteomes" id="UP001527925"/>
    </source>
</evidence>
<name>A0ABR4NCW8_9FUNG</name>
<protein>
    <submittedName>
        <fullName evidence="4">PH-response regulator protein palA/rim20</fullName>
    </submittedName>
</protein>
<feature type="compositionally biased region" description="Low complexity" evidence="2">
    <location>
        <begin position="769"/>
        <end position="780"/>
    </location>
</feature>
<dbReference type="InterPro" id="IPR025304">
    <property type="entry name" value="ALIX_V_dom"/>
</dbReference>
<dbReference type="InterPro" id="IPR038499">
    <property type="entry name" value="BRO1_sf"/>
</dbReference>
<sequence>MFSSRPTLLPGNFLPVPFKETERVTFIPALKAYIVSAFAEDPDQYMDDLRLLDSLRAEVVKPNLHDESIQQHLRYYGQLRTISSKFIMDDDHIRIAFSWASALDKDRRYTTSYNVGFEKASVLFNLAALYSSLASNMTLDSEAAYKRAAMLFQQAAGAFAAIVDNLAAWNISTSSSVQLNALSQLMLAHAQEVFFEKAQSGNMKVGTLAKLAAQVAVFYETASEGASQTQVFDKSWIAYMNIKLSYWKAVATCNKSLEAHAADKYGEQIAWLQAAAAHSRAANDSSQLKNVTIAKVHSDVKTLQATIDRALLQANKDNDLIYMAIVPKIETLPVIAPARMVNPVPLPDSAGLSAIMGRALFQHLVPFEVHQLASEYASIKDQIAKEASDKLTEATSVAFRQATPTLASINLPGAIEALEQPIGLPQSVLQRSEEIRAQGGFEGLESSWQTLQAMSSKCWTILREAMEKLDTEAAEDQSMQMQFGDKWNRASSVSLGQNLRDSERRFREKLQEADNANRVVRSKMDRDSHLIVHICLSRQELEASVPASTAGSTLVLKDQNLKQLKGLLDQLNTNFKKRNALIERIKAAAASDDIAPRLLEELDGNASAASLDKKAIFDSQLKMYDALKTEVADLLSQQEQLLPAIVESNKKFVESRQTSELIRQRENALQSLDNGYKAFKDISANMQEGIKFFSDIETTLVKFSDNCRDFVLARDIEKKDMLQQIQMNVARLRVSDSPAPASSSPSSASTPSAPPPYAPGAPNLPPRPAAGTPAPASAPVGGVWPGGGAVQYPQMPQGHFVFVPASTGTWQQGQPLQYVQPGYGSSPIPGAYPGVYTLAQAPPSQGTGRPRQ</sequence>
<dbReference type="InterPro" id="IPR004328">
    <property type="entry name" value="BRO1_dom"/>
</dbReference>
<feature type="domain" description="BRO1" evidence="3">
    <location>
        <begin position="12"/>
        <end position="398"/>
    </location>
</feature>
<comment type="caution">
    <text evidence="4">The sequence shown here is derived from an EMBL/GenBank/DDBJ whole genome shotgun (WGS) entry which is preliminary data.</text>
</comment>
<dbReference type="EMBL" id="JADGIZ020000011">
    <property type="protein sequence ID" value="KAL2917373.1"/>
    <property type="molecule type" value="Genomic_DNA"/>
</dbReference>
<reference evidence="4 5" key="1">
    <citation type="submission" date="2023-09" db="EMBL/GenBank/DDBJ databases">
        <title>Pangenome analysis of Batrachochytrium dendrobatidis and related Chytrids.</title>
        <authorList>
            <person name="Yacoub M.N."/>
            <person name="Stajich J.E."/>
            <person name="James T.Y."/>
        </authorList>
    </citation>
    <scope>NUCLEOTIDE SEQUENCE [LARGE SCALE GENOMIC DNA]</scope>
    <source>
        <strain evidence="4 5">JEL0888</strain>
    </source>
</reference>
<dbReference type="Gene3D" id="1.20.140.50">
    <property type="entry name" value="alix/aip1 like domains"/>
    <property type="match status" value="1"/>
</dbReference>
<proteinExistence type="inferred from homology"/>
<accession>A0ABR4NCW8</accession>
<dbReference type="PROSITE" id="PS51180">
    <property type="entry name" value="BRO1"/>
    <property type="match status" value="1"/>
</dbReference>
<dbReference type="PANTHER" id="PTHR23030:SF39">
    <property type="entry name" value="PROGRAMMED CELL DEATH 6-INTERACTING PROTEIN"/>
    <property type="match status" value="1"/>
</dbReference>
<organism evidence="4 5">
    <name type="scientific">Polyrhizophydium stewartii</name>
    <dbReference type="NCBI Taxonomy" id="2732419"/>
    <lineage>
        <taxon>Eukaryota</taxon>
        <taxon>Fungi</taxon>
        <taxon>Fungi incertae sedis</taxon>
        <taxon>Chytridiomycota</taxon>
        <taxon>Chytridiomycota incertae sedis</taxon>
        <taxon>Chytridiomycetes</taxon>
        <taxon>Rhizophydiales</taxon>
        <taxon>Rhizophydiales incertae sedis</taxon>
        <taxon>Polyrhizophydium</taxon>
    </lineage>
</organism>
<feature type="compositionally biased region" description="Low complexity" evidence="2">
    <location>
        <begin position="737"/>
        <end position="751"/>
    </location>
</feature>
<keyword evidence="5" id="KW-1185">Reference proteome</keyword>
<evidence type="ECO:0000313" key="4">
    <source>
        <dbReference type="EMBL" id="KAL2917373.1"/>
    </source>
</evidence>
<feature type="region of interest" description="Disordered" evidence="2">
    <location>
        <begin position="733"/>
        <end position="780"/>
    </location>
</feature>
<feature type="compositionally biased region" description="Pro residues" evidence="2">
    <location>
        <begin position="752"/>
        <end position="768"/>
    </location>
</feature>
<gene>
    <name evidence="4" type="primary">RIM20</name>
    <name evidence="4" type="ORF">HK105_203037</name>
</gene>
<dbReference type="Gene3D" id="1.20.120.560">
    <property type="entry name" value="alix/aip1 in complex with the ypdl late domain"/>
    <property type="match status" value="1"/>
</dbReference>
<dbReference type="Proteomes" id="UP001527925">
    <property type="component" value="Unassembled WGS sequence"/>
</dbReference>
<comment type="similarity">
    <text evidence="1">Belongs to the palA/RIM20 family.</text>
</comment>